<evidence type="ECO:0008006" key="3">
    <source>
        <dbReference type="Google" id="ProtNLM"/>
    </source>
</evidence>
<dbReference type="InterPro" id="IPR050682">
    <property type="entry name" value="ModA/WtpA"/>
</dbReference>
<protein>
    <recommendedName>
        <fullName evidence="3">Tungstate ABC transporter substrate-binding protein WtpA</fullName>
    </recommendedName>
</protein>
<evidence type="ECO:0000256" key="1">
    <source>
        <dbReference type="ARBA" id="ARBA00009438"/>
    </source>
</evidence>
<dbReference type="PANTHER" id="PTHR30632:SF16">
    <property type="entry name" value="MOLYBDATE_TUNGSTATE-BINDING PROTEIN WTPA"/>
    <property type="match status" value="1"/>
</dbReference>
<dbReference type="CDD" id="cd13540">
    <property type="entry name" value="PBP2_ModA_WtpA"/>
    <property type="match status" value="1"/>
</dbReference>
<evidence type="ECO:0000313" key="2">
    <source>
        <dbReference type="EMBL" id="MPL81760.1"/>
    </source>
</evidence>
<dbReference type="EMBL" id="VSSQ01000154">
    <property type="protein sequence ID" value="MPL81760.1"/>
    <property type="molecule type" value="Genomic_DNA"/>
</dbReference>
<dbReference type="GO" id="GO:0015689">
    <property type="term" value="P:molybdate ion transport"/>
    <property type="evidence" value="ECO:0007669"/>
    <property type="project" value="TreeGrafter"/>
</dbReference>
<dbReference type="PANTHER" id="PTHR30632">
    <property type="entry name" value="MOLYBDATE-BINDING PERIPLASMIC PROTEIN"/>
    <property type="match status" value="1"/>
</dbReference>
<dbReference type="PROSITE" id="PS51257">
    <property type="entry name" value="PROKAR_LIPOPROTEIN"/>
    <property type="match status" value="1"/>
</dbReference>
<dbReference type="SUPFAM" id="SSF53850">
    <property type="entry name" value="Periplasmic binding protein-like II"/>
    <property type="match status" value="1"/>
</dbReference>
<dbReference type="AlphaFoldDB" id="A0A644URS7"/>
<reference evidence="2" key="1">
    <citation type="submission" date="2019-08" db="EMBL/GenBank/DDBJ databases">
        <authorList>
            <person name="Kucharzyk K."/>
            <person name="Murdoch R.W."/>
            <person name="Higgins S."/>
            <person name="Loffler F."/>
        </authorList>
    </citation>
    <scope>NUCLEOTIDE SEQUENCE</scope>
</reference>
<dbReference type="Gene3D" id="3.40.190.10">
    <property type="entry name" value="Periplasmic binding protein-like II"/>
    <property type="match status" value="2"/>
</dbReference>
<comment type="similarity">
    <text evidence="1">Belongs to the bacterial solute-binding protein 1 family. WtpA subfamily.</text>
</comment>
<sequence length="324" mass="35900">MNKRGMVCLTASLVLSAIILSSCRNNRSDKQSEGLSGNLTIFHAGSLAIPFKALADSFSKIHPEVRVLSESAGSLASIRKITDLNKPCDILASADYTLIDKLLIPEYTGWNLLFAGNEMSIVYHSGSRLSDSISATNWYQLLMNPEVRFGRSDPDSDPCGYRAILTMKLTEKIVKKPGLTEDFLRKDKKYIRPKEVDLLALLESGSIDYIFLYKSVAMQHKLKYLDLSDSINLAAPGLQKFYQTVSVEIAGNKPGDKITQHGEAMVYGLTILNNSKNKEIAEAFVSFILKDGLQIIENLGQTRVIPSLSEKSENPGFLKNHLLH</sequence>
<name>A0A644URS7_9ZZZZ</name>
<gene>
    <name evidence="2" type="ORF">SDC9_27690</name>
</gene>
<accession>A0A644URS7</accession>
<organism evidence="2">
    <name type="scientific">bioreactor metagenome</name>
    <dbReference type="NCBI Taxonomy" id="1076179"/>
    <lineage>
        <taxon>unclassified sequences</taxon>
        <taxon>metagenomes</taxon>
        <taxon>ecological metagenomes</taxon>
    </lineage>
</organism>
<dbReference type="GO" id="GO:0030973">
    <property type="term" value="F:molybdate ion binding"/>
    <property type="evidence" value="ECO:0007669"/>
    <property type="project" value="TreeGrafter"/>
</dbReference>
<dbReference type="Pfam" id="PF13531">
    <property type="entry name" value="SBP_bac_11"/>
    <property type="match status" value="1"/>
</dbReference>
<proteinExistence type="inferred from homology"/>
<comment type="caution">
    <text evidence="2">The sequence shown here is derived from an EMBL/GenBank/DDBJ whole genome shotgun (WGS) entry which is preliminary data.</text>
</comment>